<protein>
    <submittedName>
        <fullName evidence="5">WD domain, G-beta repeat-containing protein</fullName>
        <ecNumber evidence="5">3.4.13.20</ecNumber>
    </submittedName>
</protein>
<comment type="caution">
    <text evidence="5">The sequence shown here is derived from an EMBL/GenBank/DDBJ whole genome shotgun (WGS) entry which is preliminary data.</text>
</comment>
<dbReference type="GO" id="GO:0016805">
    <property type="term" value="F:dipeptidase activity"/>
    <property type="evidence" value="ECO:0007669"/>
    <property type="project" value="UniProtKB-KW"/>
</dbReference>
<dbReference type="InterPro" id="IPR051458">
    <property type="entry name" value="Cyt/Met_Dipeptidase"/>
</dbReference>
<keyword evidence="2" id="KW-0479">Metal-binding</keyword>
<organism evidence="5 6">
    <name type="scientific">Toxoplasma gondii FOU</name>
    <dbReference type="NCBI Taxonomy" id="943167"/>
    <lineage>
        <taxon>Eukaryota</taxon>
        <taxon>Sar</taxon>
        <taxon>Alveolata</taxon>
        <taxon>Apicomplexa</taxon>
        <taxon>Conoidasida</taxon>
        <taxon>Coccidia</taxon>
        <taxon>Eucoccidiorida</taxon>
        <taxon>Eimeriorina</taxon>
        <taxon>Sarcocystidae</taxon>
        <taxon>Toxoplasma</taxon>
    </lineage>
</organism>
<dbReference type="EMBL" id="AEYH02000418">
    <property type="protein sequence ID" value="KFG54958.1"/>
    <property type="molecule type" value="Genomic_DNA"/>
</dbReference>
<dbReference type="GO" id="GO:0006508">
    <property type="term" value="P:proteolysis"/>
    <property type="evidence" value="ECO:0007669"/>
    <property type="project" value="UniProtKB-KW"/>
</dbReference>
<feature type="region of interest" description="Disordered" evidence="4">
    <location>
        <begin position="394"/>
        <end position="447"/>
    </location>
</feature>
<dbReference type="SUPFAM" id="SSF53187">
    <property type="entry name" value="Zn-dependent exopeptidases"/>
    <property type="match status" value="1"/>
</dbReference>
<evidence type="ECO:0000256" key="3">
    <source>
        <dbReference type="ARBA" id="ARBA00022801"/>
    </source>
</evidence>
<dbReference type="GO" id="GO:0006751">
    <property type="term" value="P:glutathione catabolic process"/>
    <property type="evidence" value="ECO:0007669"/>
    <property type="project" value="TreeGrafter"/>
</dbReference>
<feature type="compositionally biased region" description="Basic and acidic residues" evidence="4">
    <location>
        <begin position="25"/>
        <end position="36"/>
    </location>
</feature>
<evidence type="ECO:0000256" key="1">
    <source>
        <dbReference type="ARBA" id="ARBA00022670"/>
    </source>
</evidence>
<dbReference type="AlphaFoldDB" id="A0A086LE90"/>
<feature type="compositionally biased region" description="Basic and acidic residues" evidence="4">
    <location>
        <begin position="66"/>
        <end position="82"/>
    </location>
</feature>
<evidence type="ECO:0000313" key="6">
    <source>
        <dbReference type="Proteomes" id="UP000028838"/>
    </source>
</evidence>
<feature type="region of interest" description="Disordered" evidence="4">
    <location>
        <begin position="502"/>
        <end position="521"/>
    </location>
</feature>
<feature type="region of interest" description="Disordered" evidence="4">
    <location>
        <begin position="153"/>
        <end position="204"/>
    </location>
</feature>
<feature type="compositionally biased region" description="Basic and acidic residues" evidence="4">
    <location>
        <begin position="502"/>
        <end position="511"/>
    </location>
</feature>
<feature type="compositionally biased region" description="Low complexity" evidence="4">
    <location>
        <begin position="83"/>
        <end position="97"/>
    </location>
</feature>
<dbReference type="VEuPathDB" id="ToxoDB:TGFOU_213060B"/>
<evidence type="ECO:0000256" key="4">
    <source>
        <dbReference type="SAM" id="MobiDB-lite"/>
    </source>
</evidence>
<keyword evidence="5" id="KW-0224">Dipeptidase</keyword>
<name>A0A086LE90_TOXGO</name>
<dbReference type="Gene3D" id="3.30.70.360">
    <property type="match status" value="1"/>
</dbReference>
<dbReference type="GO" id="GO:0046872">
    <property type="term" value="F:metal ion binding"/>
    <property type="evidence" value="ECO:0007669"/>
    <property type="project" value="UniProtKB-KW"/>
</dbReference>
<dbReference type="EC" id="3.4.13.20" evidence="5"/>
<feature type="compositionally biased region" description="Basic and acidic residues" evidence="4">
    <location>
        <begin position="406"/>
        <end position="417"/>
    </location>
</feature>
<dbReference type="PANTHER" id="PTHR43270:SF8">
    <property type="entry name" value="DI- AND TRIPEPTIDASE DUG2-RELATED"/>
    <property type="match status" value="1"/>
</dbReference>
<dbReference type="Proteomes" id="UP000028838">
    <property type="component" value="Unassembled WGS sequence"/>
</dbReference>
<evidence type="ECO:0000256" key="2">
    <source>
        <dbReference type="ARBA" id="ARBA00022723"/>
    </source>
</evidence>
<gene>
    <name evidence="5" type="ORF">TGFOU_213060B</name>
</gene>
<accession>A0A086LE90</accession>
<feature type="region of interest" description="Disordered" evidence="4">
    <location>
        <begin position="1"/>
        <end position="110"/>
    </location>
</feature>
<keyword evidence="1" id="KW-0645">Protease</keyword>
<dbReference type="Gene3D" id="3.40.630.10">
    <property type="entry name" value="Zn peptidases"/>
    <property type="match status" value="2"/>
</dbReference>
<feature type="non-terminal residue" evidence="5">
    <location>
        <position position="1"/>
    </location>
</feature>
<keyword evidence="3 5" id="KW-0378">Hydrolase</keyword>
<sequence>AAEQCGARRRRSPGMVLSGVNPQRSGDDPRGEKDEAAAAEGRAPQTASSRSRNRESLGTLEATEAGEGHQRKETHFAARTEDGSSGDSSVESSSGQSSDDDEEANMLLEGDGTDTVQLWAATGNGLLRVWQVPSLKDRGRHFAVLAALTETSQPAGDAEAQAGAQKSRRERPERAGSPELSQAKEETERQHPPTEASLAVASRGPRVAAVSPTSRFSFRYLQDFPDASVAFGSPAVDRALVSSSSCFMNLLRRFVALRSVSGSPACVIPGWQAASFLASCFERLLGAEVQLLPTSPSASSSFSSSASACTRCSASERAAGDAGDGAPGVCGGGGVGPRRETGSCFLRCGPQSAAGETAGLPIVLARLGRDAGKPTVVFYSHYDVVGAESSGEEPDFRVLCGASPREGTHRQGPERHGLQPNGNSGGAGRESRGASGTKSEASERERDAQSVCFWRSNPWSVWGEDGYVYGRGVSDNKGPILCTLFAVRAFVRHHRRRRHLELKAERERREGTGTASRERTRRTQKGLPFNFVWISEGREESGSGGFEDALKKHLSWIVGNKFFVICTNSYWIDDVHPCLVWLEPCLSVVNISSSAQCLVDSAAAVFSSVPALPGCTDAPEHATHARCDHAHASRDSLAISGGGNFRIIPAAAFCDICIRLVPSQNPVTVFLALKRYVEALVRDMQSEHQVFVHLVGHGQGWKTNKQSESAKALFSAAQQAVQEVSREEQLDVSSRPTCHARVGHLAGALREVFW</sequence>
<dbReference type="PANTHER" id="PTHR43270">
    <property type="entry name" value="BETA-ALA-HIS DIPEPTIDASE"/>
    <property type="match status" value="1"/>
</dbReference>
<reference evidence="5 6" key="1">
    <citation type="submission" date="2014-07" db="EMBL/GenBank/DDBJ databases">
        <authorList>
            <person name="Sibley D."/>
            <person name="Venepally P."/>
            <person name="Karamycheva S."/>
            <person name="Hadjithomas M."/>
            <person name="Khan A."/>
            <person name="Brunk B."/>
            <person name="Roos D."/>
            <person name="Caler E."/>
            <person name="Lorenzi H."/>
        </authorList>
    </citation>
    <scope>NUCLEOTIDE SEQUENCE [LARGE SCALE GENOMIC DNA]</scope>
    <source>
        <strain evidence="5 6">FOU</strain>
    </source>
</reference>
<evidence type="ECO:0000313" key="5">
    <source>
        <dbReference type="EMBL" id="KFG54958.1"/>
    </source>
</evidence>
<proteinExistence type="predicted"/>
<feature type="compositionally biased region" description="Basic and acidic residues" evidence="4">
    <location>
        <begin position="170"/>
        <end position="192"/>
    </location>
</feature>